<dbReference type="PANTHER" id="PTHR43353">
    <property type="entry name" value="SUCCINATE-SEMIALDEHYDE DEHYDROGENASE, MITOCHONDRIAL"/>
    <property type="match status" value="1"/>
</dbReference>
<dbReference type="CDD" id="cd07103">
    <property type="entry name" value="ALDH_F5_SSADH_GabD"/>
    <property type="match status" value="1"/>
</dbReference>
<dbReference type="EMBL" id="CP059319">
    <property type="protein sequence ID" value="QTH21685.1"/>
    <property type="molecule type" value="Genomic_DNA"/>
</dbReference>
<gene>
    <name evidence="6" type="ORF">HRJ34_25855</name>
</gene>
<evidence type="ECO:0000259" key="5">
    <source>
        <dbReference type="Pfam" id="PF00171"/>
    </source>
</evidence>
<dbReference type="GO" id="GO:0004777">
    <property type="term" value="F:succinate-semialdehyde dehydrogenase (NAD+) activity"/>
    <property type="evidence" value="ECO:0007669"/>
    <property type="project" value="TreeGrafter"/>
</dbReference>
<evidence type="ECO:0000256" key="1">
    <source>
        <dbReference type="ARBA" id="ARBA00009986"/>
    </source>
</evidence>
<dbReference type="PANTHER" id="PTHR43353:SF5">
    <property type="entry name" value="SUCCINATE-SEMIALDEHYDE DEHYDROGENASE, MITOCHONDRIAL"/>
    <property type="match status" value="1"/>
</dbReference>
<dbReference type="Proteomes" id="UP000664914">
    <property type="component" value="Chromosome"/>
</dbReference>
<evidence type="ECO:0000313" key="6">
    <source>
        <dbReference type="EMBL" id="QTH21685.1"/>
    </source>
</evidence>
<feature type="domain" description="Aldehyde dehydrogenase" evidence="5">
    <location>
        <begin position="16"/>
        <end position="473"/>
    </location>
</feature>
<accession>A0A975D4S9</accession>
<dbReference type="Pfam" id="PF00171">
    <property type="entry name" value="Aldedh"/>
    <property type="match status" value="1"/>
</dbReference>
<dbReference type="FunFam" id="3.40.605.10:FF:000005">
    <property type="entry name" value="Succinate-semialdehyde dehydrogenase I"/>
    <property type="match status" value="1"/>
</dbReference>
<dbReference type="PROSITE" id="PS00687">
    <property type="entry name" value="ALDEHYDE_DEHYDR_GLU"/>
    <property type="match status" value="1"/>
</dbReference>
<dbReference type="Gene3D" id="3.40.605.10">
    <property type="entry name" value="Aldehyde Dehydrogenase, Chain A, domain 1"/>
    <property type="match status" value="1"/>
</dbReference>
<organism evidence="6 7">
    <name type="scientific">Rhizorhabdus wittichii</name>
    <dbReference type="NCBI Taxonomy" id="160791"/>
    <lineage>
        <taxon>Bacteria</taxon>
        <taxon>Pseudomonadati</taxon>
        <taxon>Pseudomonadota</taxon>
        <taxon>Alphaproteobacteria</taxon>
        <taxon>Sphingomonadales</taxon>
        <taxon>Sphingomonadaceae</taxon>
        <taxon>Rhizorhabdus</taxon>
    </lineage>
</organism>
<feature type="active site" evidence="3">
    <location>
        <position position="250"/>
    </location>
</feature>
<reference evidence="6" key="2">
    <citation type="submission" date="2021-04" db="EMBL/GenBank/DDBJ databases">
        <title>Isolation and genomic analysis of the ibuprofen-degrading bacterium Sphingomonas strain MPO218.</title>
        <authorList>
            <person name="Aulestia M."/>
            <person name="Flores A."/>
            <person name="Mangas E.L."/>
            <person name="Perez-Pulido A.J."/>
            <person name="Santero E."/>
            <person name="Camacho E.M."/>
        </authorList>
    </citation>
    <scope>NUCLEOTIDE SEQUENCE</scope>
    <source>
        <strain evidence="6">MPO218</strain>
    </source>
</reference>
<dbReference type="FunFam" id="3.40.309.10:FF:000004">
    <property type="entry name" value="Succinate-semialdehyde dehydrogenase I"/>
    <property type="match status" value="1"/>
</dbReference>
<evidence type="ECO:0000256" key="2">
    <source>
        <dbReference type="ARBA" id="ARBA00023002"/>
    </source>
</evidence>
<dbReference type="SUPFAM" id="SSF53720">
    <property type="entry name" value="ALDH-like"/>
    <property type="match status" value="1"/>
</dbReference>
<proteinExistence type="inferred from homology"/>
<evidence type="ECO:0000313" key="7">
    <source>
        <dbReference type="Proteomes" id="UP000664914"/>
    </source>
</evidence>
<dbReference type="InterPro" id="IPR016160">
    <property type="entry name" value="Ald_DH_CS_CYS"/>
</dbReference>
<dbReference type="RefSeq" id="WP_208632864.1">
    <property type="nucleotide sequence ID" value="NZ_CP059319.1"/>
</dbReference>
<dbReference type="NCBIfam" id="TIGR01780">
    <property type="entry name" value="SSADH"/>
    <property type="match status" value="1"/>
</dbReference>
<evidence type="ECO:0000256" key="4">
    <source>
        <dbReference type="RuleBase" id="RU003345"/>
    </source>
</evidence>
<dbReference type="InterPro" id="IPR015590">
    <property type="entry name" value="Aldehyde_DH_dom"/>
</dbReference>
<protein>
    <submittedName>
        <fullName evidence="6">NAD-dependent succinate-semialdehyde dehydrogenase</fullName>
    </submittedName>
</protein>
<name>A0A975D4S9_9SPHN</name>
<dbReference type="InterPro" id="IPR016161">
    <property type="entry name" value="Ald_DH/histidinol_DH"/>
</dbReference>
<dbReference type="AlphaFoldDB" id="A0A975D4S9"/>
<dbReference type="InterPro" id="IPR010102">
    <property type="entry name" value="Succ_semiAld_DH"/>
</dbReference>
<reference evidence="6" key="1">
    <citation type="submission" date="2020-07" db="EMBL/GenBank/DDBJ databases">
        <authorList>
            <person name="Camacho E."/>
        </authorList>
    </citation>
    <scope>NUCLEOTIDE SEQUENCE</scope>
    <source>
        <strain evidence="6">MPO218</strain>
    </source>
</reference>
<dbReference type="GO" id="GO:0005829">
    <property type="term" value="C:cytosol"/>
    <property type="evidence" value="ECO:0007669"/>
    <property type="project" value="TreeGrafter"/>
</dbReference>
<dbReference type="GO" id="GO:0009450">
    <property type="term" value="P:gamma-aminobutyric acid catabolic process"/>
    <property type="evidence" value="ECO:0007669"/>
    <property type="project" value="InterPro"/>
</dbReference>
<keyword evidence="2 4" id="KW-0560">Oxidoreductase</keyword>
<dbReference type="InterPro" id="IPR016163">
    <property type="entry name" value="Ald_DH_C"/>
</dbReference>
<evidence type="ECO:0000256" key="3">
    <source>
        <dbReference type="PROSITE-ProRule" id="PRU10007"/>
    </source>
</evidence>
<dbReference type="InterPro" id="IPR029510">
    <property type="entry name" value="Ald_DH_CS_GLU"/>
</dbReference>
<dbReference type="Gene3D" id="3.40.309.10">
    <property type="entry name" value="Aldehyde Dehydrogenase, Chain A, domain 2"/>
    <property type="match status" value="1"/>
</dbReference>
<comment type="similarity">
    <text evidence="1 4">Belongs to the aldehyde dehydrogenase family.</text>
</comment>
<sequence>MGMALQREACLIDGEWVSGDDWIIVDNPATGAALGRVPKLGREETERAIAAAERVQPAWSALLAADRARILRRFHDLMIERIDDLAALLTAEQGKPIVEAKGEIRYAAAFIEWYAEEAKRIYGEVVPPHAADKRIIVLKQPIGVVAAITPWNFPAAMITRKIGPALAAGCTAIVKPASQTPFTALAIAALAEEAGIPAGVLNVVTGGAADIGGALLDSLAVRKLSFTGSTEVGAALYARSAPTIKKLSLELGGNAPFIVFSDADIDAAVEGAIASKFRNAGQTCVCANRLYAQADIYDAFVERLAEAAAALRVGDGRAADTQIGPLIDAAAVAKVEEHVADALDKGGAIVTGGRRGPFGDRYYVPTVIRDVTQDMLVTREETFGPVAPVIRFERDEDVVAMANATPFGLAAYFYARDIGRIWKVAEAIEAGIVGVNTGLISTEVAPFGGVKLSGLGREGSRHGIEEYLEIKYICLGF</sequence>
<dbReference type="PROSITE" id="PS00070">
    <property type="entry name" value="ALDEHYDE_DEHYDR_CYS"/>
    <property type="match status" value="1"/>
</dbReference>
<dbReference type="InterPro" id="IPR016162">
    <property type="entry name" value="Ald_DH_N"/>
</dbReference>
<dbReference type="InterPro" id="IPR050740">
    <property type="entry name" value="Aldehyde_DH_Superfamily"/>
</dbReference>